<sequence>MKNLSEFMDLNDDCFLELFKYLSAEELIALKLTNKRLYHLTDYYFYSVYELKERAVILKGIDGCKLRNILVHCGKFIRNLVIDSPRGYSDMNDINDNCDQIESGTYIGELIGNYCSDKLHTLRLCSVYLSGFSSIPHGVLKNLKRMEMVRCCGNVDEILSHCQNITELIQRNCGFITKSEQHYLLVNDHTPLESLFIQNDYQSDLEPEILINFFHNKRNIKKFHYLNRVSPAPTFLLSAIVESINTIEELCIELDTFSQNFSSDLAALAQLDHLKRLEFNTDEIAVESFVNDLTMKNHLECFGASDICLSASLCNSMIRLTNLKVLKLIAPLRLFEEFFKIVSHHLVHLEEIYLVQCTDIFFGDLMSFVENLFKLRVLYLYENEYVNWNEDDGYSQFTIDFVQLFKIRSNMVTASPINILFDKNAMQRIEESIWPHEFEWCTKNSVLRLALADDEIVNQIPGFNPKQNDELSS</sequence>
<dbReference type="Pfam" id="PF00646">
    <property type="entry name" value="F-box"/>
    <property type="match status" value="1"/>
</dbReference>
<evidence type="ECO:0000313" key="3">
    <source>
        <dbReference type="Proteomes" id="UP001151699"/>
    </source>
</evidence>
<dbReference type="SUPFAM" id="SSF52047">
    <property type="entry name" value="RNI-like"/>
    <property type="match status" value="1"/>
</dbReference>
<dbReference type="CDD" id="cd09917">
    <property type="entry name" value="F-box_SF"/>
    <property type="match status" value="1"/>
</dbReference>
<keyword evidence="3" id="KW-1185">Reference proteome</keyword>
<name>A0A9Q0S981_9DIPT</name>
<feature type="domain" description="F-box" evidence="1">
    <location>
        <begin position="8"/>
        <end position="42"/>
    </location>
</feature>
<protein>
    <recommendedName>
        <fullName evidence="1">F-box domain-containing protein</fullName>
    </recommendedName>
</protein>
<dbReference type="OrthoDB" id="7770798at2759"/>
<dbReference type="InterPro" id="IPR036047">
    <property type="entry name" value="F-box-like_dom_sf"/>
</dbReference>
<organism evidence="2 3">
    <name type="scientific">Pseudolycoriella hygida</name>
    <dbReference type="NCBI Taxonomy" id="35572"/>
    <lineage>
        <taxon>Eukaryota</taxon>
        <taxon>Metazoa</taxon>
        <taxon>Ecdysozoa</taxon>
        <taxon>Arthropoda</taxon>
        <taxon>Hexapoda</taxon>
        <taxon>Insecta</taxon>
        <taxon>Pterygota</taxon>
        <taxon>Neoptera</taxon>
        <taxon>Endopterygota</taxon>
        <taxon>Diptera</taxon>
        <taxon>Nematocera</taxon>
        <taxon>Sciaroidea</taxon>
        <taxon>Sciaridae</taxon>
        <taxon>Pseudolycoriella</taxon>
    </lineage>
</organism>
<dbReference type="Gene3D" id="3.80.10.10">
    <property type="entry name" value="Ribonuclease Inhibitor"/>
    <property type="match status" value="1"/>
</dbReference>
<dbReference type="AlphaFoldDB" id="A0A9Q0S981"/>
<dbReference type="Proteomes" id="UP001151699">
    <property type="component" value="Chromosome A"/>
</dbReference>
<reference evidence="2" key="1">
    <citation type="submission" date="2022-07" db="EMBL/GenBank/DDBJ databases">
        <authorList>
            <person name="Trinca V."/>
            <person name="Uliana J.V.C."/>
            <person name="Torres T.T."/>
            <person name="Ward R.J."/>
            <person name="Monesi N."/>
        </authorList>
    </citation>
    <scope>NUCLEOTIDE SEQUENCE</scope>
    <source>
        <strain evidence="2">HSMRA1968</strain>
        <tissue evidence="2">Whole embryos</tissue>
    </source>
</reference>
<accession>A0A9Q0S981</accession>
<dbReference type="EMBL" id="WJQU01000001">
    <property type="protein sequence ID" value="KAJ6650017.1"/>
    <property type="molecule type" value="Genomic_DNA"/>
</dbReference>
<gene>
    <name evidence="2" type="ORF">Bhyg_05260</name>
</gene>
<evidence type="ECO:0000313" key="2">
    <source>
        <dbReference type="EMBL" id="KAJ6650017.1"/>
    </source>
</evidence>
<evidence type="ECO:0000259" key="1">
    <source>
        <dbReference type="Pfam" id="PF00646"/>
    </source>
</evidence>
<dbReference type="SUPFAM" id="SSF81383">
    <property type="entry name" value="F-box domain"/>
    <property type="match status" value="1"/>
</dbReference>
<dbReference type="InterPro" id="IPR032675">
    <property type="entry name" value="LRR_dom_sf"/>
</dbReference>
<dbReference type="InterPro" id="IPR001810">
    <property type="entry name" value="F-box_dom"/>
</dbReference>
<comment type="caution">
    <text evidence="2">The sequence shown here is derived from an EMBL/GenBank/DDBJ whole genome shotgun (WGS) entry which is preliminary data.</text>
</comment>
<proteinExistence type="predicted"/>